<evidence type="ECO:0000313" key="2">
    <source>
        <dbReference type="EMBL" id="KAF6017724.1"/>
    </source>
</evidence>
<name>A0A7J7IWD3_BUGNE</name>
<protein>
    <submittedName>
        <fullName evidence="2">Uncharacterized protein</fullName>
    </submittedName>
</protein>
<reference evidence="2" key="1">
    <citation type="submission" date="2020-06" db="EMBL/GenBank/DDBJ databases">
        <title>Draft genome of Bugula neritina, a colonial animal packing powerful symbionts and potential medicines.</title>
        <authorList>
            <person name="Rayko M."/>
        </authorList>
    </citation>
    <scope>NUCLEOTIDE SEQUENCE [LARGE SCALE GENOMIC DNA]</scope>
    <source>
        <strain evidence="2">Kwan_BN1</strain>
    </source>
</reference>
<feature type="compositionally biased region" description="Basic and acidic residues" evidence="1">
    <location>
        <begin position="25"/>
        <end position="36"/>
    </location>
</feature>
<comment type="caution">
    <text evidence="2">The sequence shown here is derived from an EMBL/GenBank/DDBJ whole genome shotgun (WGS) entry which is preliminary data.</text>
</comment>
<proteinExistence type="predicted"/>
<dbReference type="AlphaFoldDB" id="A0A7J7IWD3"/>
<feature type="region of interest" description="Disordered" evidence="1">
    <location>
        <begin position="1"/>
        <end position="36"/>
    </location>
</feature>
<evidence type="ECO:0000256" key="1">
    <source>
        <dbReference type="SAM" id="MobiDB-lite"/>
    </source>
</evidence>
<dbReference type="EMBL" id="VXIV02003365">
    <property type="protein sequence ID" value="KAF6017724.1"/>
    <property type="molecule type" value="Genomic_DNA"/>
</dbReference>
<dbReference type="OrthoDB" id="5975019at2759"/>
<evidence type="ECO:0000313" key="3">
    <source>
        <dbReference type="Proteomes" id="UP000593567"/>
    </source>
</evidence>
<organism evidence="2 3">
    <name type="scientific">Bugula neritina</name>
    <name type="common">Brown bryozoan</name>
    <name type="synonym">Sertularia neritina</name>
    <dbReference type="NCBI Taxonomy" id="10212"/>
    <lineage>
        <taxon>Eukaryota</taxon>
        <taxon>Metazoa</taxon>
        <taxon>Spiralia</taxon>
        <taxon>Lophotrochozoa</taxon>
        <taxon>Bryozoa</taxon>
        <taxon>Gymnolaemata</taxon>
        <taxon>Cheilostomatida</taxon>
        <taxon>Flustrina</taxon>
        <taxon>Buguloidea</taxon>
        <taxon>Bugulidae</taxon>
        <taxon>Bugula</taxon>
    </lineage>
</organism>
<sequence length="100" mass="11325">MAEEEETKSPRDQQSEEAGDTADSAAKDGDKKKQFFPEELRRLQESLKSKSSKIQAPPVQKHVPYCFNSLEPYYDTTTAEHVIIKTGDNGKVHNLFNIIL</sequence>
<dbReference type="Proteomes" id="UP000593567">
    <property type="component" value="Unassembled WGS sequence"/>
</dbReference>
<gene>
    <name evidence="2" type="ORF">EB796_023972</name>
</gene>
<accession>A0A7J7IWD3</accession>
<keyword evidence="3" id="KW-1185">Reference proteome</keyword>